<accession>A0A6N8UFL8</accession>
<dbReference type="PANTHER" id="PTHR30404:SF0">
    <property type="entry name" value="N-ACETYLMURAMOYL-L-ALANINE AMIDASE AMIC"/>
    <property type="match status" value="1"/>
</dbReference>
<dbReference type="Gene3D" id="3.40.630.40">
    <property type="entry name" value="Zn-dependent exopeptidases"/>
    <property type="match status" value="1"/>
</dbReference>
<dbReference type="GO" id="GO:0009253">
    <property type="term" value="P:peptidoglycan catabolic process"/>
    <property type="evidence" value="ECO:0007669"/>
    <property type="project" value="InterPro"/>
</dbReference>
<evidence type="ECO:0000259" key="2">
    <source>
        <dbReference type="SMART" id="SM00646"/>
    </source>
</evidence>
<reference evidence="3 4" key="1">
    <citation type="submission" date="2019-12" db="EMBL/GenBank/DDBJ databases">
        <authorList>
            <person name="Yang R."/>
        </authorList>
    </citation>
    <scope>NUCLEOTIDE SEQUENCE [LARGE SCALE GENOMIC DNA]</scope>
    <source>
        <strain evidence="3 4">DONG20-135</strain>
    </source>
</reference>
<keyword evidence="4" id="KW-1185">Reference proteome</keyword>
<dbReference type="CDD" id="cd02696">
    <property type="entry name" value="MurNAc-LAA"/>
    <property type="match status" value="1"/>
</dbReference>
<dbReference type="SMART" id="SM00646">
    <property type="entry name" value="Ami_3"/>
    <property type="match status" value="1"/>
</dbReference>
<comment type="caution">
    <text evidence="3">The sequence shown here is derived from an EMBL/GenBank/DDBJ whole genome shotgun (WGS) entry which is preliminary data.</text>
</comment>
<dbReference type="GO" id="GO:0030288">
    <property type="term" value="C:outer membrane-bounded periplasmic space"/>
    <property type="evidence" value="ECO:0007669"/>
    <property type="project" value="TreeGrafter"/>
</dbReference>
<reference evidence="3 4" key="2">
    <citation type="submission" date="2020-01" db="EMBL/GenBank/DDBJ databases">
        <title>Clostridiaceae sp. nov. isolated from the gut of human by culturomics.</title>
        <authorList>
            <person name="Chang Y."/>
        </authorList>
    </citation>
    <scope>NUCLEOTIDE SEQUENCE [LARGE SCALE GENOMIC DNA]</scope>
    <source>
        <strain evidence="3 4">DONG20-135</strain>
    </source>
</reference>
<dbReference type="GO" id="GO:0008745">
    <property type="term" value="F:N-acetylmuramoyl-L-alanine amidase activity"/>
    <property type="evidence" value="ECO:0007669"/>
    <property type="project" value="InterPro"/>
</dbReference>
<dbReference type="PANTHER" id="PTHR30404">
    <property type="entry name" value="N-ACETYLMURAMOYL-L-ALANINE AMIDASE"/>
    <property type="match status" value="1"/>
</dbReference>
<organism evidence="3 4">
    <name type="scientific">Copranaerobaculum intestinale</name>
    <dbReference type="NCBI Taxonomy" id="2692629"/>
    <lineage>
        <taxon>Bacteria</taxon>
        <taxon>Bacillati</taxon>
        <taxon>Bacillota</taxon>
        <taxon>Erysipelotrichia</taxon>
        <taxon>Erysipelotrichales</taxon>
        <taxon>Erysipelotrichaceae</taxon>
        <taxon>Copranaerobaculum</taxon>
    </lineage>
</organism>
<evidence type="ECO:0000256" key="1">
    <source>
        <dbReference type="ARBA" id="ARBA00022801"/>
    </source>
</evidence>
<dbReference type="InterPro" id="IPR050695">
    <property type="entry name" value="N-acetylmuramoyl_amidase_3"/>
</dbReference>
<sequence>MKKIMASVFCSCIALGLLFRPQLVEMKDSLEVKLFHPLSGVRIVLDPGHGGKDDGARTEDAKEQTINLAIAKQTKKMLEEAGASVILTRDGAYDLASDGVKNRKRDDMKKRVNMINDKQIDLFVSIHLNAYPSSAVRGTQVFFRKGDQAGEKLANMIQNHFKEITKAKMLPKAGDYYILNETDKLGVLVECGFLSNPIDRKNLLQKEYQKKVANVLYVSIREYLQILDQ</sequence>
<evidence type="ECO:0000313" key="3">
    <source>
        <dbReference type="EMBL" id="MXQ74077.1"/>
    </source>
</evidence>
<dbReference type="AlphaFoldDB" id="A0A6N8UFL8"/>
<protein>
    <submittedName>
        <fullName evidence="3">N-acetylmuramoyl-L-alanine amidase</fullName>
    </submittedName>
</protein>
<dbReference type="Pfam" id="PF01520">
    <property type="entry name" value="Amidase_3"/>
    <property type="match status" value="1"/>
</dbReference>
<dbReference type="RefSeq" id="WP_160625465.1">
    <property type="nucleotide sequence ID" value="NZ_WUUQ01000003.1"/>
</dbReference>
<proteinExistence type="predicted"/>
<dbReference type="SUPFAM" id="SSF53187">
    <property type="entry name" value="Zn-dependent exopeptidases"/>
    <property type="match status" value="1"/>
</dbReference>
<dbReference type="Proteomes" id="UP000434036">
    <property type="component" value="Unassembled WGS sequence"/>
</dbReference>
<feature type="domain" description="MurNAc-LAA" evidence="2">
    <location>
        <begin position="112"/>
        <end position="221"/>
    </location>
</feature>
<dbReference type="EMBL" id="WUUQ01000003">
    <property type="protein sequence ID" value="MXQ74077.1"/>
    <property type="molecule type" value="Genomic_DNA"/>
</dbReference>
<keyword evidence="1" id="KW-0378">Hydrolase</keyword>
<dbReference type="InterPro" id="IPR002508">
    <property type="entry name" value="MurNAc-LAA_cat"/>
</dbReference>
<name>A0A6N8UFL8_9FIRM</name>
<evidence type="ECO:0000313" key="4">
    <source>
        <dbReference type="Proteomes" id="UP000434036"/>
    </source>
</evidence>
<gene>
    <name evidence="3" type="ORF">GSF08_09005</name>
</gene>